<evidence type="ECO:0000313" key="2">
    <source>
        <dbReference type="Proteomes" id="UP000304148"/>
    </source>
</evidence>
<proteinExistence type="predicted"/>
<gene>
    <name evidence="1" type="ORF">PBLR_13473</name>
</gene>
<organism evidence="1 2">
    <name type="scientific">Paenibacillus alvei</name>
    <name type="common">Bacillus alvei</name>
    <dbReference type="NCBI Taxonomy" id="44250"/>
    <lineage>
        <taxon>Bacteria</taxon>
        <taxon>Bacillati</taxon>
        <taxon>Bacillota</taxon>
        <taxon>Bacilli</taxon>
        <taxon>Bacillales</taxon>
        <taxon>Paenibacillaceae</taxon>
        <taxon>Paenibacillus</taxon>
    </lineage>
</organism>
<dbReference type="AlphaFoldDB" id="A0A383REF1"/>
<dbReference type="RefSeq" id="WP_138186797.1">
    <property type="nucleotide sequence ID" value="NZ_LS992241.1"/>
</dbReference>
<accession>A0A383REF1</accession>
<name>A0A383REF1_PAEAL</name>
<dbReference type="Proteomes" id="UP000304148">
    <property type="component" value="Chromosome"/>
</dbReference>
<evidence type="ECO:0000313" key="1">
    <source>
        <dbReference type="EMBL" id="SYX85051.1"/>
    </source>
</evidence>
<dbReference type="EMBL" id="LS992241">
    <property type="protein sequence ID" value="SYX85051.1"/>
    <property type="molecule type" value="Genomic_DNA"/>
</dbReference>
<protein>
    <submittedName>
        <fullName evidence="1">Uncharacterized protein</fullName>
    </submittedName>
</protein>
<sequence length="64" mass="7727">MHVFKNHIKEKMIRSFESKYPDLLMYLDNPYLSELVDGIFDIVSEEIAEIKNETVSKRDFQRKF</sequence>
<reference evidence="2" key="1">
    <citation type="submission" date="2018-08" db="EMBL/GenBank/DDBJ databases">
        <authorList>
            <person name="Chevrot R."/>
        </authorList>
    </citation>
    <scope>NUCLEOTIDE SEQUENCE [LARGE SCALE GENOMIC DNA]</scope>
</reference>